<dbReference type="PROSITE" id="PS50113">
    <property type="entry name" value="PAC"/>
    <property type="match status" value="2"/>
</dbReference>
<feature type="domain" description="EAL" evidence="5">
    <location>
        <begin position="713"/>
        <end position="967"/>
    </location>
</feature>
<dbReference type="SMART" id="SM00267">
    <property type="entry name" value="GGDEF"/>
    <property type="match status" value="1"/>
</dbReference>
<feature type="domain" description="PAC" evidence="4">
    <location>
        <begin position="490"/>
        <end position="540"/>
    </location>
</feature>
<feature type="transmembrane region" description="Helical" evidence="2">
    <location>
        <begin position="161"/>
        <end position="181"/>
    </location>
</feature>
<feature type="transmembrane region" description="Helical" evidence="2">
    <location>
        <begin position="25"/>
        <end position="46"/>
    </location>
</feature>
<dbReference type="InterPro" id="IPR035965">
    <property type="entry name" value="PAS-like_dom_sf"/>
</dbReference>
<keyword evidence="2" id="KW-0812">Transmembrane</keyword>
<accession>A0A941DET5</accession>
<dbReference type="CDD" id="cd01949">
    <property type="entry name" value="GGDEF"/>
    <property type="match status" value="1"/>
</dbReference>
<evidence type="ECO:0000259" key="6">
    <source>
        <dbReference type="PROSITE" id="PS50887"/>
    </source>
</evidence>
<dbReference type="PANTHER" id="PTHR44757">
    <property type="entry name" value="DIGUANYLATE CYCLASE DGCP"/>
    <property type="match status" value="1"/>
</dbReference>
<dbReference type="InterPro" id="IPR013655">
    <property type="entry name" value="PAS_fold_3"/>
</dbReference>
<feature type="domain" description="PAS" evidence="3">
    <location>
        <begin position="413"/>
        <end position="464"/>
    </location>
</feature>
<evidence type="ECO:0000256" key="2">
    <source>
        <dbReference type="SAM" id="Phobius"/>
    </source>
</evidence>
<feature type="domain" description="PAC" evidence="4">
    <location>
        <begin position="367"/>
        <end position="419"/>
    </location>
</feature>
<dbReference type="PROSITE" id="PS50112">
    <property type="entry name" value="PAS"/>
    <property type="match status" value="1"/>
</dbReference>
<feature type="domain" description="GGDEF" evidence="6">
    <location>
        <begin position="572"/>
        <end position="704"/>
    </location>
</feature>
<evidence type="ECO:0000313" key="7">
    <source>
        <dbReference type="EMBL" id="MBR7747538.1"/>
    </source>
</evidence>
<feature type="transmembrane region" description="Helical" evidence="2">
    <location>
        <begin position="231"/>
        <end position="252"/>
    </location>
</feature>
<dbReference type="InterPro" id="IPR013767">
    <property type="entry name" value="PAS_fold"/>
</dbReference>
<name>A0A941DET5_9BURK</name>
<feature type="transmembrane region" description="Helical" evidence="2">
    <location>
        <begin position="201"/>
        <end position="219"/>
    </location>
</feature>
<dbReference type="CDD" id="cd01948">
    <property type="entry name" value="EAL"/>
    <property type="match status" value="1"/>
</dbReference>
<keyword evidence="2" id="KW-0472">Membrane</keyword>
<dbReference type="NCBIfam" id="TIGR00229">
    <property type="entry name" value="sensory_box"/>
    <property type="match status" value="2"/>
</dbReference>
<dbReference type="Pfam" id="PF08447">
    <property type="entry name" value="PAS_3"/>
    <property type="match status" value="1"/>
</dbReference>
<gene>
    <name evidence="7" type="ORF">KDM92_13175</name>
</gene>
<dbReference type="Gene3D" id="3.30.450.20">
    <property type="entry name" value="PAS domain"/>
    <property type="match status" value="2"/>
</dbReference>
<dbReference type="SUPFAM" id="SSF55073">
    <property type="entry name" value="Nucleotide cyclase"/>
    <property type="match status" value="1"/>
</dbReference>
<dbReference type="Pfam" id="PF00989">
    <property type="entry name" value="PAS"/>
    <property type="match status" value="1"/>
</dbReference>
<dbReference type="SMART" id="SM00086">
    <property type="entry name" value="PAC"/>
    <property type="match status" value="2"/>
</dbReference>
<evidence type="ECO:0000313" key="8">
    <source>
        <dbReference type="Proteomes" id="UP000680158"/>
    </source>
</evidence>
<feature type="transmembrane region" description="Helical" evidence="2">
    <location>
        <begin position="131"/>
        <end position="149"/>
    </location>
</feature>
<dbReference type="InterPro" id="IPR035919">
    <property type="entry name" value="EAL_sf"/>
</dbReference>
<dbReference type="Gene3D" id="3.30.70.270">
    <property type="match status" value="1"/>
</dbReference>
<dbReference type="RefSeq" id="WP_212684924.1">
    <property type="nucleotide sequence ID" value="NZ_JAGSPM010000007.1"/>
</dbReference>
<dbReference type="PANTHER" id="PTHR44757:SF2">
    <property type="entry name" value="BIOFILM ARCHITECTURE MAINTENANCE PROTEIN MBAA"/>
    <property type="match status" value="1"/>
</dbReference>
<dbReference type="FunFam" id="3.20.20.450:FF:000001">
    <property type="entry name" value="Cyclic di-GMP phosphodiesterase yahA"/>
    <property type="match status" value="1"/>
</dbReference>
<dbReference type="InterPro" id="IPR033425">
    <property type="entry name" value="MASE3"/>
</dbReference>
<dbReference type="PROSITE" id="PS50883">
    <property type="entry name" value="EAL"/>
    <property type="match status" value="1"/>
</dbReference>
<protein>
    <submittedName>
        <fullName evidence="7">EAL domain-containing protein</fullName>
    </submittedName>
</protein>
<dbReference type="AlphaFoldDB" id="A0A941DET5"/>
<dbReference type="GO" id="GO:0071732">
    <property type="term" value="P:cellular response to nitric oxide"/>
    <property type="evidence" value="ECO:0007669"/>
    <property type="project" value="UniProtKB-ARBA"/>
</dbReference>
<dbReference type="FunFam" id="3.30.70.270:FF:000001">
    <property type="entry name" value="Diguanylate cyclase domain protein"/>
    <property type="match status" value="1"/>
</dbReference>
<proteinExistence type="predicted"/>
<dbReference type="SUPFAM" id="SSF55785">
    <property type="entry name" value="PYP-like sensor domain (PAS domain)"/>
    <property type="match status" value="2"/>
</dbReference>
<dbReference type="InterPro" id="IPR052155">
    <property type="entry name" value="Biofilm_reg_signaling"/>
</dbReference>
<dbReference type="GO" id="GO:0071111">
    <property type="term" value="F:cyclic-guanylate-specific phosphodiesterase activity"/>
    <property type="evidence" value="ECO:0007669"/>
    <property type="project" value="UniProtKB-EC"/>
</dbReference>
<feature type="transmembrane region" description="Helical" evidence="2">
    <location>
        <begin position="58"/>
        <end position="80"/>
    </location>
</feature>
<dbReference type="SMART" id="SM00091">
    <property type="entry name" value="PAS"/>
    <property type="match status" value="2"/>
</dbReference>
<dbReference type="SUPFAM" id="SSF141868">
    <property type="entry name" value="EAL domain-like"/>
    <property type="match status" value="1"/>
</dbReference>
<dbReference type="InterPro" id="IPR001633">
    <property type="entry name" value="EAL_dom"/>
</dbReference>
<dbReference type="Pfam" id="PF00563">
    <property type="entry name" value="EAL"/>
    <property type="match status" value="1"/>
</dbReference>
<keyword evidence="2" id="KW-1133">Transmembrane helix</keyword>
<sequence length="978" mass="111976">MNKFETSQSFHQDHWWRLHPSHEVITYKLVLFLALLAFIQFLSWLIPSAPNHQGIPYYLSLHTLMETLSIAVAMMVVAVGWNNRQSRNTQNLVLLACLFFAVGILDFLHMVSYPGMPEFLSHNDTDKHLNFWLSARFVAALALLVVSICSWETSVSKKFQYALFSATCTVTTLFAALVVYRQDLFPHWFIPSQGLTPLKKLLEYVFILMNIATAIVLWIKMRQPQSFKASLLFAAVCTMAMSEFFFTLYATLTGAYNVLGHIYKVISYYFIYRAVVVEAIEQPYLKLEVAQQNLELAVRASNTGLWDWNIQTGQTIYSSVWKAQLGYTDAELDNHFNTWESLLHPDDKKLAQQRVQDFLAFDYMKIYESEFRLRHKDGSYHWILARGEKQYDHRGRLQRLVGSHTDLTEFKRAEDRFRSALQASPNAMIMTDENGLIVLTNTEADTLFGYASSSLLGKSIEELIPSRLRDQHGLHIQGYLKHANERKMGEGRELFALHKDGHEFRVEIGLTPIFKEESRYILASIVDITSQLQSERRIRQLIYFDSLTGLPNRHLLKETVQTAIIQAQKDAVQLGLLFLDIDHFKNINDTLGHRTGDELLVEISQRLRDTLFKENVISRMGGDEFVVIINHCDDQELSRIAERLLNKVSKPYQLEKHNLTVTASIGIASFPRDGDDFETLYQHADIAMYNAKHEGRNDFRFFNRDMQLRTARVLALENAMHQALDRNEFYLQYQPQLSIKDHRVIGVEALLRWKHPELGMISPAEFIPLAENGGQIIAIGTWVIRTAVKQLKQWLDNGLPPMVMAVNLSAIQFKHPDLPGLVSSILEQAQLAPEYLELELTEGVAMGDPVHAIGIMDDLHSRGIRMSIDDFGTGYSSLSYLKKFNIYKLKIDQSFVRDIATDADDSAIVSAIIQLAHSLDFITIAEGVETEAQRDFLLKQGCDELQGYLFSRPLLAEDAEQFIRQNAKRLSQTPFNLI</sequence>
<dbReference type="PROSITE" id="PS50887">
    <property type="entry name" value="GGDEF"/>
    <property type="match status" value="1"/>
</dbReference>
<dbReference type="GO" id="GO:0006355">
    <property type="term" value="P:regulation of DNA-templated transcription"/>
    <property type="evidence" value="ECO:0007669"/>
    <property type="project" value="InterPro"/>
</dbReference>
<dbReference type="Gene3D" id="3.20.20.450">
    <property type="entry name" value="EAL domain"/>
    <property type="match status" value="1"/>
</dbReference>
<keyword evidence="8" id="KW-1185">Reference proteome</keyword>
<comment type="catalytic activity">
    <reaction evidence="1">
        <text>3',3'-c-di-GMP + H2O = 5'-phosphoguanylyl(3'-&gt;5')guanosine + H(+)</text>
        <dbReference type="Rhea" id="RHEA:24902"/>
        <dbReference type="ChEBI" id="CHEBI:15377"/>
        <dbReference type="ChEBI" id="CHEBI:15378"/>
        <dbReference type="ChEBI" id="CHEBI:58754"/>
        <dbReference type="ChEBI" id="CHEBI:58805"/>
        <dbReference type="EC" id="3.1.4.52"/>
    </reaction>
    <physiologicalReaction direction="left-to-right" evidence="1">
        <dbReference type="Rhea" id="RHEA:24903"/>
    </physiologicalReaction>
</comment>
<reference evidence="7 8" key="1">
    <citation type="submission" date="2021-04" db="EMBL/GenBank/DDBJ databases">
        <title>novel species isolated from subtropical streams in China.</title>
        <authorList>
            <person name="Lu H."/>
        </authorList>
    </citation>
    <scope>NUCLEOTIDE SEQUENCE [LARGE SCALE GENOMIC DNA]</scope>
    <source>
        <strain evidence="7 8">BYS107W</strain>
    </source>
</reference>
<dbReference type="InterPro" id="IPR000700">
    <property type="entry name" value="PAS-assoc_C"/>
</dbReference>
<dbReference type="InterPro" id="IPR029787">
    <property type="entry name" value="Nucleotide_cyclase"/>
</dbReference>
<dbReference type="InterPro" id="IPR043128">
    <property type="entry name" value="Rev_trsase/Diguanyl_cyclase"/>
</dbReference>
<organism evidence="7 8">
    <name type="scientific">Undibacterium baiyunense</name>
    <dbReference type="NCBI Taxonomy" id="2828731"/>
    <lineage>
        <taxon>Bacteria</taxon>
        <taxon>Pseudomonadati</taxon>
        <taxon>Pseudomonadota</taxon>
        <taxon>Betaproteobacteria</taxon>
        <taxon>Burkholderiales</taxon>
        <taxon>Oxalobacteraceae</taxon>
        <taxon>Undibacterium</taxon>
    </lineage>
</organism>
<dbReference type="EMBL" id="JAGSPM010000007">
    <property type="protein sequence ID" value="MBR7747538.1"/>
    <property type="molecule type" value="Genomic_DNA"/>
</dbReference>
<feature type="transmembrane region" description="Helical" evidence="2">
    <location>
        <begin position="92"/>
        <end position="111"/>
    </location>
</feature>
<dbReference type="InterPro" id="IPR000014">
    <property type="entry name" value="PAS"/>
</dbReference>
<evidence type="ECO:0000256" key="1">
    <source>
        <dbReference type="ARBA" id="ARBA00051114"/>
    </source>
</evidence>
<comment type="caution">
    <text evidence="7">The sequence shown here is derived from an EMBL/GenBank/DDBJ whole genome shotgun (WGS) entry which is preliminary data.</text>
</comment>
<dbReference type="NCBIfam" id="TIGR00254">
    <property type="entry name" value="GGDEF"/>
    <property type="match status" value="1"/>
</dbReference>
<evidence type="ECO:0000259" key="5">
    <source>
        <dbReference type="PROSITE" id="PS50883"/>
    </source>
</evidence>
<evidence type="ECO:0000259" key="4">
    <source>
        <dbReference type="PROSITE" id="PS50113"/>
    </source>
</evidence>
<dbReference type="CDD" id="cd00130">
    <property type="entry name" value="PAS"/>
    <property type="match status" value="2"/>
</dbReference>
<dbReference type="SMART" id="SM00052">
    <property type="entry name" value="EAL"/>
    <property type="match status" value="1"/>
</dbReference>
<evidence type="ECO:0000259" key="3">
    <source>
        <dbReference type="PROSITE" id="PS50112"/>
    </source>
</evidence>
<dbReference type="Pfam" id="PF17159">
    <property type="entry name" value="MASE3"/>
    <property type="match status" value="1"/>
</dbReference>
<dbReference type="Pfam" id="PF00990">
    <property type="entry name" value="GGDEF"/>
    <property type="match status" value="1"/>
</dbReference>
<dbReference type="InterPro" id="IPR001610">
    <property type="entry name" value="PAC"/>
</dbReference>
<dbReference type="Proteomes" id="UP000680158">
    <property type="component" value="Unassembled WGS sequence"/>
</dbReference>
<dbReference type="InterPro" id="IPR000160">
    <property type="entry name" value="GGDEF_dom"/>
</dbReference>